<evidence type="ECO:0000256" key="6">
    <source>
        <dbReference type="ARBA" id="ARBA00022927"/>
    </source>
</evidence>
<feature type="domain" description="PDZ" evidence="11">
    <location>
        <begin position="208"/>
        <end position="251"/>
    </location>
</feature>
<evidence type="ECO:0000256" key="1">
    <source>
        <dbReference type="ARBA" id="ARBA00004533"/>
    </source>
</evidence>
<dbReference type="EMBL" id="VTOU01000001">
    <property type="protein sequence ID" value="TZG29048.1"/>
    <property type="molecule type" value="Genomic_DNA"/>
</dbReference>
<keyword evidence="13" id="KW-1185">Reference proteome</keyword>
<comment type="subcellular location">
    <subcellularLocation>
        <location evidence="1">Cell inner membrane</location>
    </subcellularLocation>
</comment>
<keyword evidence="6" id="KW-0653">Protein transport</keyword>
<organism evidence="12 13">
    <name type="scientific">Sphingomonas montanisoli</name>
    <dbReference type="NCBI Taxonomy" id="2606412"/>
    <lineage>
        <taxon>Bacteria</taxon>
        <taxon>Pseudomonadati</taxon>
        <taxon>Pseudomonadota</taxon>
        <taxon>Alphaproteobacteria</taxon>
        <taxon>Sphingomonadales</taxon>
        <taxon>Sphingomonadaceae</taxon>
        <taxon>Sphingomonas</taxon>
    </lineage>
</organism>
<dbReference type="GO" id="GO:0005886">
    <property type="term" value="C:plasma membrane"/>
    <property type="evidence" value="ECO:0007669"/>
    <property type="project" value="UniProtKB-SubCell"/>
</dbReference>
<feature type="transmembrane region" description="Helical" evidence="9">
    <location>
        <begin position="27"/>
        <end position="45"/>
    </location>
</feature>
<keyword evidence="8 9" id="KW-0472">Membrane</keyword>
<evidence type="ECO:0000256" key="4">
    <source>
        <dbReference type="ARBA" id="ARBA00022519"/>
    </source>
</evidence>
<dbReference type="InterPro" id="IPR024961">
    <property type="entry name" value="T2SS_GspC_N"/>
</dbReference>
<evidence type="ECO:0000259" key="10">
    <source>
        <dbReference type="Pfam" id="PF11356"/>
    </source>
</evidence>
<dbReference type="Gene3D" id="2.30.42.10">
    <property type="match status" value="1"/>
</dbReference>
<name>A0A5D9CAS8_9SPHN</name>
<proteinExistence type="predicted"/>
<keyword evidence="3" id="KW-1003">Cell membrane</keyword>
<dbReference type="InterPro" id="IPR041489">
    <property type="entry name" value="PDZ_6"/>
</dbReference>
<dbReference type="GO" id="GO:0015031">
    <property type="term" value="P:protein transport"/>
    <property type="evidence" value="ECO:0007669"/>
    <property type="project" value="UniProtKB-KW"/>
</dbReference>
<accession>A0A5D9CAS8</accession>
<evidence type="ECO:0000256" key="9">
    <source>
        <dbReference type="SAM" id="Phobius"/>
    </source>
</evidence>
<evidence type="ECO:0000313" key="13">
    <source>
        <dbReference type="Proteomes" id="UP000322077"/>
    </source>
</evidence>
<evidence type="ECO:0000256" key="5">
    <source>
        <dbReference type="ARBA" id="ARBA00022692"/>
    </source>
</evidence>
<dbReference type="SUPFAM" id="SSF50156">
    <property type="entry name" value="PDZ domain-like"/>
    <property type="match status" value="1"/>
</dbReference>
<keyword evidence="2" id="KW-0813">Transport</keyword>
<dbReference type="InterPro" id="IPR036034">
    <property type="entry name" value="PDZ_sf"/>
</dbReference>
<keyword evidence="4" id="KW-0997">Cell inner membrane</keyword>
<dbReference type="Pfam" id="PF11356">
    <property type="entry name" value="T2SSC"/>
    <property type="match status" value="1"/>
</dbReference>
<reference evidence="12 13" key="1">
    <citation type="submission" date="2019-08" db="EMBL/GenBank/DDBJ databases">
        <authorList>
            <person name="Wang G."/>
            <person name="Xu Z."/>
        </authorList>
    </citation>
    <scope>NUCLEOTIDE SEQUENCE [LARGE SCALE GENOMIC DNA]</scope>
    <source>
        <strain evidence="12 13">ZX</strain>
    </source>
</reference>
<evidence type="ECO:0000256" key="8">
    <source>
        <dbReference type="ARBA" id="ARBA00023136"/>
    </source>
</evidence>
<keyword evidence="5 9" id="KW-0812">Transmembrane</keyword>
<dbReference type="Pfam" id="PF17820">
    <property type="entry name" value="PDZ_6"/>
    <property type="match status" value="1"/>
</dbReference>
<gene>
    <name evidence="12" type="ORF">FYJ91_02610</name>
</gene>
<evidence type="ECO:0000313" key="12">
    <source>
        <dbReference type="EMBL" id="TZG29048.1"/>
    </source>
</evidence>
<evidence type="ECO:0000256" key="2">
    <source>
        <dbReference type="ARBA" id="ARBA00022448"/>
    </source>
</evidence>
<evidence type="ECO:0000256" key="3">
    <source>
        <dbReference type="ARBA" id="ARBA00022475"/>
    </source>
</evidence>
<feature type="domain" description="Type II secretion system protein GspC N-terminal" evidence="10">
    <location>
        <begin position="84"/>
        <end position="149"/>
    </location>
</feature>
<dbReference type="AlphaFoldDB" id="A0A5D9CAS8"/>
<evidence type="ECO:0000259" key="11">
    <source>
        <dbReference type="Pfam" id="PF17820"/>
    </source>
</evidence>
<dbReference type="Gene3D" id="2.30.30.830">
    <property type="match status" value="1"/>
</dbReference>
<comment type="caution">
    <text evidence="12">The sequence shown here is derived from an EMBL/GenBank/DDBJ whole genome shotgun (WGS) entry which is preliminary data.</text>
</comment>
<protein>
    <submittedName>
        <fullName evidence="12">PDZ domain-containing protein</fullName>
    </submittedName>
</protein>
<evidence type="ECO:0000256" key="7">
    <source>
        <dbReference type="ARBA" id="ARBA00022989"/>
    </source>
</evidence>
<keyword evidence="7 9" id="KW-1133">Transmembrane helix</keyword>
<dbReference type="Proteomes" id="UP000322077">
    <property type="component" value="Unassembled WGS sequence"/>
</dbReference>
<sequence>MKGLSVWRGRVPTRDFVSPNPFKLAEWGMVGLVGLLSIALVWALAAPTGEGVRPGVATADGSPASFAAFDPFFRLNGGGPSVITPLDLSLHGVRADQASGRGSAIIGLPDGTQNSYAVGDEILPGVKLTAVEFDSVTIDRGGAPEKIYLDQSEEASAPGVMPVPAPQPAPVAAGAASLMADLSLSPRIDGGRITGYLIQQQGDGRALAAAGLQPGDMLTSINGVSVSDPGATTRFAESTQAGTPVTIVVQRNGESRTLQIGGAK</sequence>